<gene>
    <name evidence="2" type="ORF">SVIM_LOCUS4059</name>
</gene>
<feature type="region of interest" description="Disordered" evidence="1">
    <location>
        <begin position="55"/>
        <end position="77"/>
    </location>
</feature>
<evidence type="ECO:0000313" key="2">
    <source>
        <dbReference type="EMBL" id="VFU20242.1"/>
    </source>
</evidence>
<reference evidence="2" key="1">
    <citation type="submission" date="2019-03" db="EMBL/GenBank/DDBJ databases">
        <authorList>
            <person name="Mank J."/>
            <person name="Almeida P."/>
        </authorList>
    </citation>
    <scope>NUCLEOTIDE SEQUENCE</scope>
    <source>
        <strain evidence="2">78183</strain>
    </source>
</reference>
<evidence type="ECO:0000256" key="1">
    <source>
        <dbReference type="SAM" id="MobiDB-lite"/>
    </source>
</evidence>
<organism evidence="2">
    <name type="scientific">Salix viminalis</name>
    <name type="common">Common osier</name>
    <name type="synonym">Basket willow</name>
    <dbReference type="NCBI Taxonomy" id="40686"/>
    <lineage>
        <taxon>Eukaryota</taxon>
        <taxon>Viridiplantae</taxon>
        <taxon>Streptophyta</taxon>
        <taxon>Embryophyta</taxon>
        <taxon>Tracheophyta</taxon>
        <taxon>Spermatophyta</taxon>
        <taxon>Magnoliopsida</taxon>
        <taxon>eudicotyledons</taxon>
        <taxon>Gunneridae</taxon>
        <taxon>Pentapetalae</taxon>
        <taxon>rosids</taxon>
        <taxon>fabids</taxon>
        <taxon>Malpighiales</taxon>
        <taxon>Salicaceae</taxon>
        <taxon>Saliceae</taxon>
        <taxon>Salix</taxon>
    </lineage>
</organism>
<name>A0A6N2JXR1_SALVM</name>
<accession>A0A6N2JXR1</accession>
<dbReference type="AlphaFoldDB" id="A0A6N2JXR1"/>
<sequence length="77" mass="8236">MIPHNCISPTLNVSSSSDIFIGDPTIIPSGTNECSGFGVPKRGARKDEQKMRKMFAAENANDSGSKKGSLVRGERNP</sequence>
<proteinExistence type="predicted"/>
<dbReference type="EMBL" id="CAADRP010000001">
    <property type="protein sequence ID" value="VFU20242.1"/>
    <property type="molecule type" value="Genomic_DNA"/>
</dbReference>
<protein>
    <submittedName>
        <fullName evidence="2">Uncharacterized protein</fullName>
    </submittedName>
</protein>